<dbReference type="EMBL" id="JFBM01000012">
    <property type="protein sequence ID" value="KFU80364.1"/>
    <property type="molecule type" value="Genomic_DNA"/>
</dbReference>
<dbReference type="GO" id="GO:0043565">
    <property type="term" value="F:sequence-specific DNA binding"/>
    <property type="evidence" value="ECO:0007669"/>
    <property type="project" value="InterPro"/>
</dbReference>
<feature type="domain" description="HTH araC/xylS-type" evidence="1">
    <location>
        <begin position="88"/>
        <end position="120"/>
    </location>
</feature>
<gene>
    <name evidence="2" type="ORF">BB31_16195</name>
</gene>
<sequence length="120" mass="12823">MPLLLLERSRRRSTKAFNAFRMSWRRTSSSARTTPSSMASAAPPAIRGEGACAASPMRTLGPSDHGVQVHVGDHAHAAPAGAAPVGLIGDIAHRWGITHLGRFAGEYRTRFGELPSATRH</sequence>
<dbReference type="Proteomes" id="UP000256220">
    <property type="component" value="Unassembled WGS sequence"/>
</dbReference>
<dbReference type="AlphaFoldDB" id="A0A2P2FUH2"/>
<keyword evidence="3" id="KW-1185">Reference proteome</keyword>
<reference evidence="2 3" key="1">
    <citation type="journal article" date="2014" name="Genome Announc.">
        <title>Draft Genome Sequence of Amycolatopsis lurida NRRL 2430, Producer of the Glycopeptide Family Antibiotic Ristocetin.</title>
        <authorList>
            <person name="Kwun M.J."/>
            <person name="Hong H.J."/>
        </authorList>
    </citation>
    <scope>NUCLEOTIDE SEQUENCE [LARGE SCALE GENOMIC DNA]</scope>
    <source>
        <strain evidence="2 3">NRRL 2430</strain>
    </source>
</reference>
<dbReference type="InterPro" id="IPR018060">
    <property type="entry name" value="HTH_AraC"/>
</dbReference>
<name>A0A2P2FUH2_AMYLU</name>
<evidence type="ECO:0000313" key="2">
    <source>
        <dbReference type="EMBL" id="KFU80364.1"/>
    </source>
</evidence>
<accession>A0A2P2FUH2</accession>
<organism evidence="2 3">
    <name type="scientific">Amycolatopsis lurida NRRL 2430</name>
    <dbReference type="NCBI Taxonomy" id="1460371"/>
    <lineage>
        <taxon>Bacteria</taxon>
        <taxon>Bacillati</taxon>
        <taxon>Actinomycetota</taxon>
        <taxon>Actinomycetes</taxon>
        <taxon>Pseudonocardiales</taxon>
        <taxon>Pseudonocardiaceae</taxon>
        <taxon>Amycolatopsis</taxon>
    </lineage>
</organism>
<protein>
    <recommendedName>
        <fullName evidence="1">HTH araC/xylS-type domain-containing protein</fullName>
    </recommendedName>
</protein>
<evidence type="ECO:0000313" key="3">
    <source>
        <dbReference type="Proteomes" id="UP000256220"/>
    </source>
</evidence>
<dbReference type="PROSITE" id="PS01124">
    <property type="entry name" value="HTH_ARAC_FAMILY_2"/>
    <property type="match status" value="1"/>
</dbReference>
<dbReference type="GO" id="GO:0003700">
    <property type="term" value="F:DNA-binding transcription factor activity"/>
    <property type="evidence" value="ECO:0007669"/>
    <property type="project" value="InterPro"/>
</dbReference>
<evidence type="ECO:0000259" key="1">
    <source>
        <dbReference type="PROSITE" id="PS01124"/>
    </source>
</evidence>
<comment type="caution">
    <text evidence="2">The sequence shown here is derived from an EMBL/GenBank/DDBJ whole genome shotgun (WGS) entry which is preliminary data.</text>
</comment>
<proteinExistence type="predicted"/>